<evidence type="ECO:0000259" key="10">
    <source>
        <dbReference type="Pfam" id="PF10208"/>
    </source>
</evidence>
<evidence type="ECO:0000256" key="1">
    <source>
        <dbReference type="ARBA" id="ARBA00004613"/>
    </source>
</evidence>
<evidence type="ECO:0000313" key="12">
    <source>
        <dbReference type="EMBL" id="EPB66958.1"/>
    </source>
</evidence>
<dbReference type="GO" id="GO:0031175">
    <property type="term" value="P:neuron projection development"/>
    <property type="evidence" value="ECO:0007669"/>
    <property type="project" value="TreeGrafter"/>
</dbReference>
<keyword evidence="5 9" id="KW-0732">Signal</keyword>
<dbReference type="Pfam" id="PF10208">
    <property type="entry name" value="ARMET_C"/>
    <property type="match status" value="1"/>
</dbReference>
<dbReference type="FunFam" id="1.10.225.10:FF:000003">
    <property type="entry name" value="Mesencephalic astrocyte-derived neurotrophic factor"/>
    <property type="match status" value="1"/>
</dbReference>
<gene>
    <name evidence="12" type="ORF">ANCCEY_13953</name>
</gene>
<feature type="chain" id="PRO_5002306870" description="Mesencephalic astrocyte-derived neurotrophic factor homolog" evidence="9">
    <location>
        <begin position="18"/>
        <end position="185"/>
    </location>
</feature>
<evidence type="ECO:0000259" key="11">
    <source>
        <dbReference type="Pfam" id="PF20145"/>
    </source>
</evidence>
<keyword evidence="13" id="KW-1185">Reference proteome</keyword>
<dbReference type="FunFam" id="1.10.720.30:FF:000003">
    <property type="entry name" value="Mesencephalic astrocyte-derived neurotrophic factor"/>
    <property type="match status" value="1"/>
</dbReference>
<dbReference type="PANTHER" id="PTHR12990">
    <property type="entry name" value="ARMET-LIKE PROTEIN"/>
    <property type="match status" value="1"/>
</dbReference>
<dbReference type="Pfam" id="PF20145">
    <property type="entry name" value="ARMET_N"/>
    <property type="match status" value="1"/>
</dbReference>
<dbReference type="InterPro" id="IPR036361">
    <property type="entry name" value="SAP_dom_sf"/>
</dbReference>
<dbReference type="Gene3D" id="1.10.720.30">
    <property type="entry name" value="SAP domain"/>
    <property type="match status" value="1"/>
</dbReference>
<evidence type="ECO:0000256" key="9">
    <source>
        <dbReference type="SAM" id="SignalP"/>
    </source>
</evidence>
<keyword evidence="4" id="KW-0964">Secreted</keyword>
<feature type="domain" description="ARMET C-terminal" evidence="10">
    <location>
        <begin position="138"/>
        <end position="180"/>
    </location>
</feature>
<dbReference type="InterPro" id="IPR045332">
    <property type="entry name" value="ARMET_N"/>
</dbReference>
<dbReference type="GO" id="GO:0005615">
    <property type="term" value="C:extracellular space"/>
    <property type="evidence" value="ECO:0007669"/>
    <property type="project" value="TreeGrafter"/>
</dbReference>
<dbReference type="SUPFAM" id="SSF68906">
    <property type="entry name" value="SAP domain"/>
    <property type="match status" value="1"/>
</dbReference>
<evidence type="ECO:0000313" key="13">
    <source>
        <dbReference type="Proteomes" id="UP000054495"/>
    </source>
</evidence>
<evidence type="ECO:0000256" key="5">
    <source>
        <dbReference type="ARBA" id="ARBA00022729"/>
    </source>
</evidence>
<comment type="function">
    <text evidence="7">Required during the maturation of the embryonic nervous system for maintenance of neuronal and cuticular connectivity. Essential for maintenance of dopaminergic neurons and dopamine levels.</text>
</comment>
<feature type="domain" description="ARMET N-terminal" evidence="11">
    <location>
        <begin position="22"/>
        <end position="113"/>
    </location>
</feature>
<protein>
    <recommendedName>
        <fullName evidence="3">Mesencephalic astrocyte-derived neurotrophic factor homolog</fullName>
    </recommendedName>
    <alternativeName>
        <fullName evidence="8">MANF/CDNF-like protein</fullName>
    </alternativeName>
</protein>
<comment type="similarity">
    <text evidence="2">Belongs to the ARMET family.</text>
</comment>
<reference evidence="12 13" key="1">
    <citation type="submission" date="2013-05" db="EMBL/GenBank/DDBJ databases">
        <title>Draft genome of the parasitic nematode Anyclostoma ceylanicum.</title>
        <authorList>
            <person name="Mitreva M."/>
        </authorList>
    </citation>
    <scope>NUCLEOTIDE SEQUENCE [LARGE SCALE GENOMIC DNA]</scope>
</reference>
<dbReference type="Proteomes" id="UP000054495">
    <property type="component" value="Unassembled WGS sequence"/>
</dbReference>
<evidence type="ECO:0000256" key="6">
    <source>
        <dbReference type="ARBA" id="ARBA00023157"/>
    </source>
</evidence>
<keyword evidence="6" id="KW-1015">Disulfide bond</keyword>
<accession>A0A0D6L7N1</accession>
<dbReference type="Gene3D" id="1.10.225.10">
    <property type="entry name" value="Saposin-like"/>
    <property type="match status" value="1"/>
</dbReference>
<dbReference type="AlphaFoldDB" id="A0A0D6L7N1"/>
<dbReference type="GO" id="GO:0071542">
    <property type="term" value="P:dopaminergic neuron differentiation"/>
    <property type="evidence" value="ECO:0007669"/>
    <property type="project" value="TreeGrafter"/>
</dbReference>
<dbReference type="InterPro" id="IPR045333">
    <property type="entry name" value="ARMET-like"/>
</dbReference>
<name>A0A0D6L7N1_9BILA</name>
<evidence type="ECO:0000256" key="4">
    <source>
        <dbReference type="ARBA" id="ARBA00022525"/>
    </source>
</evidence>
<feature type="signal peptide" evidence="9">
    <location>
        <begin position="1"/>
        <end position="17"/>
    </location>
</feature>
<organism evidence="12 13">
    <name type="scientific">Ancylostoma ceylanicum</name>
    <dbReference type="NCBI Taxonomy" id="53326"/>
    <lineage>
        <taxon>Eukaryota</taxon>
        <taxon>Metazoa</taxon>
        <taxon>Ecdysozoa</taxon>
        <taxon>Nematoda</taxon>
        <taxon>Chromadorea</taxon>
        <taxon>Rhabditida</taxon>
        <taxon>Rhabditina</taxon>
        <taxon>Rhabditomorpha</taxon>
        <taxon>Strongyloidea</taxon>
        <taxon>Ancylostomatidae</taxon>
        <taxon>Ancylostomatinae</taxon>
        <taxon>Ancylostoma</taxon>
    </lineage>
</organism>
<dbReference type="PANTHER" id="PTHR12990:SF5">
    <property type="entry name" value="MESENCEPHALIC ASTROCYTE-DERIVED NEUROTROPHIC FACTOR HOMOLOG"/>
    <property type="match status" value="1"/>
</dbReference>
<evidence type="ECO:0000256" key="8">
    <source>
        <dbReference type="ARBA" id="ARBA00032923"/>
    </source>
</evidence>
<evidence type="ECO:0000256" key="7">
    <source>
        <dbReference type="ARBA" id="ARBA00024999"/>
    </source>
</evidence>
<dbReference type="EMBL" id="KE125840">
    <property type="protein sequence ID" value="EPB66958.1"/>
    <property type="molecule type" value="Genomic_DNA"/>
</dbReference>
<comment type="subcellular location">
    <subcellularLocation>
        <location evidence="1">Secreted</location>
    </subcellularLocation>
</comment>
<dbReference type="GO" id="GO:0005783">
    <property type="term" value="C:endoplasmic reticulum"/>
    <property type="evidence" value="ECO:0007669"/>
    <property type="project" value="TreeGrafter"/>
</dbReference>
<dbReference type="InterPro" id="IPR019345">
    <property type="entry name" value="ARMET_C"/>
</dbReference>
<evidence type="ECO:0000256" key="2">
    <source>
        <dbReference type="ARBA" id="ARBA00005617"/>
    </source>
</evidence>
<sequence>MLAGFAALLLIAGSALAQQKPCEVCVKVLTDAMAKVPEAEKSKPDSITKVIREHCKDTRNKDHKFCFYIGALPESATSIMVDVSKPLSWSMPPEKVCEKLKAKDAQICELKYVHTTVIVAYRNARPVKECDKPLDWKNIDLKKMRVKELKNILNEWGEVCKGCTEKSEFVKKIEELKPKYVKEEL</sequence>
<evidence type="ECO:0000256" key="3">
    <source>
        <dbReference type="ARBA" id="ARBA00014267"/>
    </source>
</evidence>
<proteinExistence type="inferred from homology"/>